<dbReference type="PANTHER" id="PTHR43646">
    <property type="entry name" value="GLYCOSYLTRANSFERASE"/>
    <property type="match status" value="1"/>
</dbReference>
<evidence type="ECO:0000256" key="1">
    <source>
        <dbReference type="ARBA" id="ARBA00004236"/>
    </source>
</evidence>
<feature type="domain" description="Glycosyltransferase 2-like" evidence="7">
    <location>
        <begin position="48"/>
        <end position="210"/>
    </location>
</feature>
<feature type="transmembrane region" description="Helical" evidence="6">
    <location>
        <begin position="296"/>
        <end position="317"/>
    </location>
</feature>
<dbReference type="InterPro" id="IPR001173">
    <property type="entry name" value="Glyco_trans_2-like"/>
</dbReference>
<accession>A0A5C7FF88</accession>
<evidence type="ECO:0000256" key="6">
    <source>
        <dbReference type="SAM" id="Phobius"/>
    </source>
</evidence>
<dbReference type="PANTHER" id="PTHR43646:SF2">
    <property type="entry name" value="GLYCOSYLTRANSFERASE 2-LIKE DOMAIN-CONTAINING PROTEIN"/>
    <property type="match status" value="1"/>
</dbReference>
<dbReference type="SUPFAM" id="SSF53448">
    <property type="entry name" value="Nucleotide-diphospho-sugar transferases"/>
    <property type="match status" value="1"/>
</dbReference>
<name>A0A5C7FF88_9BACT</name>
<keyword evidence="6" id="KW-1133">Transmembrane helix</keyword>
<dbReference type="Proteomes" id="UP000321907">
    <property type="component" value="Unassembled WGS sequence"/>
</dbReference>
<dbReference type="OrthoDB" id="9805625at2"/>
<keyword evidence="2" id="KW-1003">Cell membrane</keyword>
<sequence>MIDALAILAVLILVLYTAWQLFSLAAWRRVVRQPAPDSNSALPTIALLVPFRNEAENLPALAASLLAQDYSGGLELIFIDDHSSDHGATLLPAGVTLLHLADYLKGKPVIAHKKAALTYAITSTEADVIITTDADCYWPADRVSCIAAAFAAGADVVLGPVLIAPADSFCNAYQALDMAAYQFLTAATARQGRPALANGANFAFRRQLFNAVGGYQGVDHLPSGDDVLLLHKFYQPDLWPATKQVSVSKSIAPPVTHYVAGAAVTTRPVNGWLALWRQRLRWAGKAGNYNNAKLSFAQALAFSLSAAIVISFISLPLHLRPRLVLVLWAGKALIDLICLWPVMIRFGQNKAMKWYPLASVVYPFFLFGVGTAALLGFTVKWKGRH</sequence>
<dbReference type="Gene3D" id="3.90.550.10">
    <property type="entry name" value="Spore Coat Polysaccharide Biosynthesis Protein SpsA, Chain A"/>
    <property type="match status" value="1"/>
</dbReference>
<keyword evidence="9" id="KW-1185">Reference proteome</keyword>
<evidence type="ECO:0000256" key="3">
    <source>
        <dbReference type="ARBA" id="ARBA00022676"/>
    </source>
</evidence>
<comment type="subcellular location">
    <subcellularLocation>
        <location evidence="1">Cell membrane</location>
    </subcellularLocation>
</comment>
<evidence type="ECO:0000256" key="4">
    <source>
        <dbReference type="ARBA" id="ARBA00022679"/>
    </source>
</evidence>
<evidence type="ECO:0000256" key="2">
    <source>
        <dbReference type="ARBA" id="ARBA00022475"/>
    </source>
</evidence>
<dbReference type="InterPro" id="IPR029044">
    <property type="entry name" value="Nucleotide-diphossugar_trans"/>
</dbReference>
<gene>
    <name evidence="8" type="ORF">FUA23_12635</name>
</gene>
<dbReference type="Pfam" id="PF00535">
    <property type="entry name" value="Glycos_transf_2"/>
    <property type="match status" value="1"/>
</dbReference>
<evidence type="ECO:0000256" key="5">
    <source>
        <dbReference type="ARBA" id="ARBA00023136"/>
    </source>
</evidence>
<evidence type="ECO:0000313" key="9">
    <source>
        <dbReference type="Proteomes" id="UP000321907"/>
    </source>
</evidence>
<dbReference type="EMBL" id="VOXD01000018">
    <property type="protein sequence ID" value="TXF88900.1"/>
    <property type="molecule type" value="Genomic_DNA"/>
</dbReference>
<evidence type="ECO:0000259" key="7">
    <source>
        <dbReference type="Pfam" id="PF00535"/>
    </source>
</evidence>
<dbReference type="RefSeq" id="WP_147931108.1">
    <property type="nucleotide sequence ID" value="NZ_VOXD01000018.1"/>
</dbReference>
<keyword evidence="3" id="KW-0328">Glycosyltransferase</keyword>
<evidence type="ECO:0000313" key="8">
    <source>
        <dbReference type="EMBL" id="TXF88900.1"/>
    </source>
</evidence>
<reference evidence="8 9" key="1">
    <citation type="submission" date="2019-08" db="EMBL/GenBank/DDBJ databases">
        <title>Lewinella sp. strain SSH13 Genome sequencing and assembly.</title>
        <authorList>
            <person name="Kim I."/>
        </authorList>
    </citation>
    <scope>NUCLEOTIDE SEQUENCE [LARGE SCALE GENOMIC DNA]</scope>
    <source>
        <strain evidence="8 9">SSH13</strain>
    </source>
</reference>
<dbReference type="GO" id="GO:0005886">
    <property type="term" value="C:plasma membrane"/>
    <property type="evidence" value="ECO:0007669"/>
    <property type="project" value="UniProtKB-SubCell"/>
</dbReference>
<organism evidence="8 9">
    <name type="scientific">Neolewinella aurantiaca</name>
    <dbReference type="NCBI Taxonomy" id="2602767"/>
    <lineage>
        <taxon>Bacteria</taxon>
        <taxon>Pseudomonadati</taxon>
        <taxon>Bacteroidota</taxon>
        <taxon>Saprospiria</taxon>
        <taxon>Saprospirales</taxon>
        <taxon>Lewinellaceae</taxon>
        <taxon>Neolewinella</taxon>
    </lineage>
</organism>
<proteinExistence type="predicted"/>
<keyword evidence="4 8" id="KW-0808">Transferase</keyword>
<protein>
    <submittedName>
        <fullName evidence="8">Glycosyltransferase</fullName>
    </submittedName>
</protein>
<feature type="transmembrane region" description="Helical" evidence="6">
    <location>
        <begin position="354"/>
        <end position="379"/>
    </location>
</feature>
<keyword evidence="6" id="KW-0812">Transmembrane</keyword>
<feature type="transmembrane region" description="Helical" evidence="6">
    <location>
        <begin position="324"/>
        <end position="342"/>
    </location>
</feature>
<keyword evidence="5 6" id="KW-0472">Membrane</keyword>
<dbReference type="GO" id="GO:0016757">
    <property type="term" value="F:glycosyltransferase activity"/>
    <property type="evidence" value="ECO:0007669"/>
    <property type="project" value="UniProtKB-KW"/>
</dbReference>
<comment type="caution">
    <text evidence="8">The sequence shown here is derived from an EMBL/GenBank/DDBJ whole genome shotgun (WGS) entry which is preliminary data.</text>
</comment>
<dbReference type="AlphaFoldDB" id="A0A5C7FF88"/>